<dbReference type="InterPro" id="IPR011607">
    <property type="entry name" value="MGS-like_dom"/>
</dbReference>
<feature type="region of interest" description="Disordered" evidence="8">
    <location>
        <begin position="472"/>
        <end position="570"/>
    </location>
</feature>
<dbReference type="InterPro" id="IPR036901">
    <property type="entry name" value="Asp/Orn_carbamoylTrfase_sf"/>
</dbReference>
<sequence length="934" mass="102259">MLPSVQRLHRLGYTIYGTAGTNDFITEHGIPCKFLEAFSSQEEAKGQKAEYSLIDHLKQGKVDLFINLPSRNRFRRPQQHISLGYRARRTAIDHAIPLITNVKNAKILIEGLARYPTLSISSIDAKSSHRTIKLPGLVDSACFVNALVASNSDSLEQTTAIAVKAGFLTLLVSGNGAGGRIDDSKTLALVKSSISTRAHCNYGFVVAATPHNVNSLDGPEIGFTSALMLPFERDWNGANQAVAIAAHFNHWPLDKPILTDAKTTNLASILLFASLHNRSIHVLDVRTAADIELICLSKQKGLKVTADVTIYTLFLNQSMYPQAQCLPTVEDQEVIWEHLEHIDTLSVGRLPFELAEELGKPYLPGDGYEECIQLLLSAISQGKLTLEDITLRCCENPARILHLPPPAGTYVEVEVDRSHKFTGTSWSPLQDQIFNGHVHRVVFQDETVCLDGFSQSKAGAGKHLNQAPMSLSRAGSELQASHSLPGTGRTKPLFSATNALDSPQNMGSRSALRSISALTTGSASGRAEEVGQPLEPGALPMIRSGSSLQSGMAELPSTSFTPKLNPREPSSPKLGFERNPAFHQRHVLSVKQFSRNDLHELFSLAQEMRTQVERNGVLDVLKGKVICSMFYEPSTRTSASFEAAMCRLGGRVVSITADQSSTAKGESLVDTIRTLGCYGDAIILRHPVAGSSQTAANVSPVPIINAGDGVGEHPTQAFLDVYTIREELGTVNGLTITMVGDLKNGRTVHSLVKLLCLYQVNLIFVSPRSLALPESIKQEVARAGITFEQSNHLEEVIGRTDVIYVTRVQQERFTSQAEYDAVKGSYRIDHDLLSRARKHTIVLHPLPRNAEIDAEVDLDPLRAAYFRQMRYGLFYCMPVLVWRRQLSNGNAGAYAVFHTHTFLPGPHPTWVSDSICLQSDAGQPVESYWGILDA</sequence>
<dbReference type="Gene3D" id="3.20.20.140">
    <property type="entry name" value="Metal-dependent hydrolases"/>
    <property type="match status" value="1"/>
</dbReference>
<reference evidence="10 11" key="1">
    <citation type="submission" date="2015-08" db="EMBL/GenBank/DDBJ databases">
        <title>Next Generation Sequencing and Analysis of the Genome of Puccinia sorghi L Schw, the Causal Agent of Maize Common Rust.</title>
        <authorList>
            <person name="Rochi L."/>
            <person name="Burguener G."/>
            <person name="Darino M."/>
            <person name="Turjanski A."/>
            <person name="Kreff E."/>
            <person name="Dieguez M.J."/>
            <person name="Sacco F."/>
        </authorList>
    </citation>
    <scope>NUCLEOTIDE SEQUENCE [LARGE SCALE GENOMIC DNA]</scope>
    <source>
        <strain evidence="10 11">RO10H11247</strain>
    </source>
</reference>
<dbReference type="FunFam" id="3.40.50.1370:FF:000005">
    <property type="entry name" value="CAD protein-like isoform X1"/>
    <property type="match status" value="1"/>
</dbReference>
<comment type="caution">
    <text evidence="10">The sequence shown here is derived from an EMBL/GenBank/DDBJ whole genome shotgun (WGS) entry which is preliminary data.</text>
</comment>
<feature type="compositionally biased region" description="Polar residues" evidence="8">
    <location>
        <begin position="544"/>
        <end position="562"/>
    </location>
</feature>
<dbReference type="NCBIfam" id="NF002032">
    <property type="entry name" value="PRK00856.1"/>
    <property type="match status" value="1"/>
</dbReference>
<dbReference type="GO" id="GO:0044205">
    <property type="term" value="P:'de novo' UMP biosynthetic process"/>
    <property type="evidence" value="ECO:0007669"/>
    <property type="project" value="UniProtKB-UniPathway"/>
</dbReference>
<dbReference type="SMART" id="SM00851">
    <property type="entry name" value="MGS"/>
    <property type="match status" value="1"/>
</dbReference>
<evidence type="ECO:0000256" key="3">
    <source>
        <dbReference type="ARBA" id="ARBA00013008"/>
    </source>
</evidence>
<dbReference type="CDD" id="cd01423">
    <property type="entry name" value="MGS_CPS_I_III"/>
    <property type="match status" value="1"/>
</dbReference>
<dbReference type="SUPFAM" id="SSF52335">
    <property type="entry name" value="Methylglyoxal synthase-like"/>
    <property type="match status" value="1"/>
</dbReference>
<dbReference type="Gene3D" id="3.40.50.1370">
    <property type="entry name" value="Aspartate/ornithine carbamoyltransferase"/>
    <property type="match status" value="2"/>
</dbReference>
<dbReference type="FunFam" id="3.40.50.1370:FF:000002">
    <property type="entry name" value="Aspartate carbamoyltransferase 2"/>
    <property type="match status" value="1"/>
</dbReference>
<evidence type="ECO:0000313" key="11">
    <source>
        <dbReference type="Proteomes" id="UP000037035"/>
    </source>
</evidence>
<dbReference type="HAMAP" id="MF_00001">
    <property type="entry name" value="Asp_carb_tr"/>
    <property type="match status" value="1"/>
</dbReference>
<comment type="function">
    <text evidence="6">Catalyzes the condensation of carbamoyl phosphate and aspartate to form carbamoyl aspartate and inorganic phosphate, the committed step in the de novo pyrimidine nucleotide biosynthesis pathway.</text>
</comment>
<dbReference type="NCBIfam" id="TIGR00670">
    <property type="entry name" value="asp_carb_tr"/>
    <property type="match status" value="1"/>
</dbReference>
<evidence type="ECO:0000256" key="8">
    <source>
        <dbReference type="SAM" id="MobiDB-lite"/>
    </source>
</evidence>
<dbReference type="Gene3D" id="3.40.50.1380">
    <property type="entry name" value="Methylglyoxal synthase-like domain"/>
    <property type="match status" value="1"/>
</dbReference>
<dbReference type="PROSITE" id="PS00097">
    <property type="entry name" value="CARBAMOYLTRANSFERASE"/>
    <property type="match status" value="1"/>
</dbReference>
<comment type="similarity">
    <text evidence="2">Belongs to the aspartate/ornithine carbamoyltransferase superfamily. ATCase family.</text>
</comment>
<evidence type="ECO:0000313" key="10">
    <source>
        <dbReference type="EMBL" id="KNZ54244.1"/>
    </source>
</evidence>
<evidence type="ECO:0000256" key="6">
    <source>
        <dbReference type="ARBA" id="ARBA00043884"/>
    </source>
</evidence>
<comment type="pathway">
    <text evidence="1">Pyrimidine metabolism; UMP biosynthesis via de novo pathway; (S)-dihydroorotate from bicarbonate: step 2/3.</text>
</comment>
<evidence type="ECO:0000256" key="2">
    <source>
        <dbReference type="ARBA" id="ARBA00008896"/>
    </source>
</evidence>
<evidence type="ECO:0000256" key="5">
    <source>
        <dbReference type="ARBA" id="ARBA00022975"/>
    </source>
</evidence>
<gene>
    <name evidence="10" type="primary">pyrB</name>
    <name evidence="10" type="ORF">VP01_2g12</name>
</gene>
<dbReference type="STRING" id="27349.A0A0L6V0H1"/>
<dbReference type="SUPFAM" id="SSF53671">
    <property type="entry name" value="Aspartate/ornithine carbamoyltransferase"/>
    <property type="match status" value="1"/>
</dbReference>
<dbReference type="InterPro" id="IPR006131">
    <property type="entry name" value="Asp_carbamoyltransf_Asp/Orn-bd"/>
</dbReference>
<dbReference type="PANTHER" id="PTHR45753">
    <property type="entry name" value="ORNITHINE CARBAMOYLTRANSFERASE, MITOCHONDRIAL"/>
    <property type="match status" value="1"/>
</dbReference>
<dbReference type="PRINTS" id="PR00101">
    <property type="entry name" value="ATCASE"/>
</dbReference>
<dbReference type="InterPro" id="IPR032466">
    <property type="entry name" value="Metal_Hydrolase"/>
</dbReference>
<dbReference type="Pfam" id="PF02142">
    <property type="entry name" value="MGS"/>
    <property type="match status" value="1"/>
</dbReference>
<dbReference type="UniPathway" id="UPA00070">
    <property type="reaction ID" value="UER00116"/>
</dbReference>
<dbReference type="GO" id="GO:0006207">
    <property type="term" value="P:'de novo' pyrimidine nucleobase biosynthetic process"/>
    <property type="evidence" value="ECO:0007669"/>
    <property type="project" value="InterPro"/>
</dbReference>
<dbReference type="InterPro" id="IPR006130">
    <property type="entry name" value="Asp/Orn_carbamoylTrfase"/>
</dbReference>
<dbReference type="VEuPathDB" id="FungiDB:VP01_2g12"/>
<dbReference type="Proteomes" id="UP000037035">
    <property type="component" value="Unassembled WGS sequence"/>
</dbReference>
<dbReference type="PROSITE" id="PS51855">
    <property type="entry name" value="MGS"/>
    <property type="match status" value="1"/>
</dbReference>
<dbReference type="OrthoDB" id="1924069at2759"/>
<dbReference type="GO" id="GO:0016597">
    <property type="term" value="F:amino acid binding"/>
    <property type="evidence" value="ECO:0007669"/>
    <property type="project" value="InterPro"/>
</dbReference>
<evidence type="ECO:0000259" key="9">
    <source>
        <dbReference type="PROSITE" id="PS51855"/>
    </source>
</evidence>
<evidence type="ECO:0000256" key="4">
    <source>
        <dbReference type="ARBA" id="ARBA00022679"/>
    </source>
</evidence>
<dbReference type="EC" id="2.1.3.2" evidence="3"/>
<feature type="compositionally biased region" description="Polar residues" evidence="8">
    <location>
        <begin position="495"/>
        <end position="523"/>
    </location>
</feature>
<dbReference type="Pfam" id="PF00185">
    <property type="entry name" value="OTCace"/>
    <property type="match status" value="1"/>
</dbReference>
<dbReference type="GO" id="GO:0006520">
    <property type="term" value="P:amino acid metabolic process"/>
    <property type="evidence" value="ECO:0007669"/>
    <property type="project" value="InterPro"/>
</dbReference>
<evidence type="ECO:0000256" key="1">
    <source>
        <dbReference type="ARBA" id="ARBA00004852"/>
    </source>
</evidence>
<dbReference type="AlphaFoldDB" id="A0A0L6V0H1"/>
<dbReference type="EMBL" id="LAVV01007947">
    <property type="protein sequence ID" value="KNZ54244.1"/>
    <property type="molecule type" value="Genomic_DNA"/>
</dbReference>
<dbReference type="InterPro" id="IPR006132">
    <property type="entry name" value="Asp/Orn_carbamoyltranf_P-bd"/>
</dbReference>
<proteinExistence type="inferred from homology"/>
<dbReference type="FunFam" id="3.20.20.140:FF:000036">
    <property type="entry name" value="Carbamoyl-phosphate synthase large chain"/>
    <property type="match status" value="1"/>
</dbReference>
<feature type="domain" description="MGS-like" evidence="9">
    <location>
        <begin position="1"/>
        <end position="135"/>
    </location>
</feature>
<dbReference type="Pfam" id="PF02729">
    <property type="entry name" value="OTCace_N"/>
    <property type="match status" value="1"/>
</dbReference>
<dbReference type="PANTHER" id="PTHR45753:SF6">
    <property type="entry name" value="ASPARTATE CARBAMOYLTRANSFERASE"/>
    <property type="match status" value="1"/>
</dbReference>
<accession>A0A0L6V0H1</accession>
<dbReference type="FunFam" id="3.40.50.1380:FF:000005">
    <property type="entry name" value="CAD protein-like isoform X1"/>
    <property type="match status" value="1"/>
</dbReference>
<keyword evidence="11" id="KW-1185">Reference proteome</keyword>
<dbReference type="GO" id="GO:0004070">
    <property type="term" value="F:aspartate carbamoyltransferase activity"/>
    <property type="evidence" value="ECO:0007669"/>
    <property type="project" value="UniProtKB-EC"/>
</dbReference>
<dbReference type="InterPro" id="IPR002082">
    <property type="entry name" value="Asp_carbamoyltransf"/>
</dbReference>
<dbReference type="InterPro" id="IPR036914">
    <property type="entry name" value="MGS-like_dom_sf"/>
</dbReference>
<dbReference type="PRINTS" id="PR00100">
    <property type="entry name" value="AOTCASE"/>
</dbReference>
<comment type="catalytic activity">
    <reaction evidence="7">
        <text>carbamoyl phosphate + L-aspartate = N-carbamoyl-L-aspartate + phosphate + H(+)</text>
        <dbReference type="Rhea" id="RHEA:20013"/>
        <dbReference type="ChEBI" id="CHEBI:15378"/>
        <dbReference type="ChEBI" id="CHEBI:29991"/>
        <dbReference type="ChEBI" id="CHEBI:32814"/>
        <dbReference type="ChEBI" id="CHEBI:43474"/>
        <dbReference type="ChEBI" id="CHEBI:58228"/>
        <dbReference type="EC" id="2.1.3.2"/>
    </reaction>
</comment>
<organism evidence="10 11">
    <name type="scientific">Puccinia sorghi</name>
    <dbReference type="NCBI Taxonomy" id="27349"/>
    <lineage>
        <taxon>Eukaryota</taxon>
        <taxon>Fungi</taxon>
        <taxon>Dikarya</taxon>
        <taxon>Basidiomycota</taxon>
        <taxon>Pucciniomycotina</taxon>
        <taxon>Pucciniomycetes</taxon>
        <taxon>Pucciniales</taxon>
        <taxon>Pucciniaceae</taxon>
        <taxon>Puccinia</taxon>
    </lineage>
</organism>
<keyword evidence="4 10" id="KW-0808">Transferase</keyword>
<name>A0A0L6V0H1_9BASI</name>
<keyword evidence="5" id="KW-0665">Pyrimidine biosynthesis</keyword>
<protein>
    <recommendedName>
        <fullName evidence="3">aspartate carbamoyltransferase</fullName>
        <ecNumber evidence="3">2.1.3.2</ecNumber>
    </recommendedName>
</protein>
<evidence type="ECO:0000256" key="7">
    <source>
        <dbReference type="ARBA" id="ARBA00048859"/>
    </source>
</evidence>
<dbReference type="SUPFAM" id="SSF51556">
    <property type="entry name" value="Metallo-dependent hydrolases"/>
    <property type="match status" value="1"/>
</dbReference>